<evidence type="ECO:0000313" key="10">
    <source>
        <dbReference type="Proteomes" id="UP000026915"/>
    </source>
</evidence>
<evidence type="ECO:0000256" key="6">
    <source>
        <dbReference type="SAM" id="MobiDB-lite"/>
    </source>
</evidence>
<dbReference type="SMART" id="SM00835">
    <property type="entry name" value="Cupin_1"/>
    <property type="match status" value="2"/>
</dbReference>
<feature type="domain" description="Cupin type-1" evidence="8">
    <location>
        <begin position="330"/>
        <end position="485"/>
    </location>
</feature>
<dbReference type="InterPro" id="IPR011051">
    <property type="entry name" value="RmlC_Cupin_sf"/>
</dbReference>
<dbReference type="GO" id="GO:0010431">
    <property type="term" value="P:seed maturation"/>
    <property type="evidence" value="ECO:0007669"/>
    <property type="project" value="UniProtKB-ARBA"/>
</dbReference>
<dbReference type="InterPro" id="IPR006045">
    <property type="entry name" value="Cupin_1"/>
</dbReference>
<dbReference type="PANTHER" id="PTHR31189:SF35">
    <property type="entry name" value="12S SEED STORAGE PROTEIN CRB"/>
    <property type="match status" value="1"/>
</dbReference>
<keyword evidence="5" id="KW-1015">Disulfide bond</keyword>
<feature type="compositionally biased region" description="Basic and acidic residues" evidence="6">
    <location>
        <begin position="260"/>
        <end position="272"/>
    </location>
</feature>
<reference evidence="9 10" key="1">
    <citation type="journal article" date="2013" name="Genome Biol.">
        <title>The genome sequence of the most widely cultivated cacao type and its use to identify candidate genes regulating pod color.</title>
        <authorList>
            <person name="Motamayor J.C."/>
            <person name="Mockaitis K."/>
            <person name="Schmutz J."/>
            <person name="Haiminen N."/>
            <person name="Iii D.L."/>
            <person name="Cornejo O."/>
            <person name="Findley S.D."/>
            <person name="Zheng P."/>
            <person name="Utro F."/>
            <person name="Royaert S."/>
            <person name="Saski C."/>
            <person name="Jenkins J."/>
            <person name="Podicheti R."/>
            <person name="Zhao M."/>
            <person name="Scheffler B.E."/>
            <person name="Stack J.C."/>
            <person name="Feltus F.A."/>
            <person name="Mustiga G.M."/>
            <person name="Amores F."/>
            <person name="Phillips W."/>
            <person name="Marelli J.P."/>
            <person name="May G.D."/>
            <person name="Shapiro H."/>
            <person name="Ma J."/>
            <person name="Bustamante C.D."/>
            <person name="Schnell R.J."/>
            <person name="Main D."/>
            <person name="Gilbert D."/>
            <person name="Parida L."/>
            <person name="Kuhn D.N."/>
        </authorList>
    </citation>
    <scope>NUCLEOTIDE SEQUENCE [LARGE SCALE GENOMIC DNA]</scope>
    <source>
        <strain evidence="10">cv. Matina 1-6</strain>
    </source>
</reference>
<dbReference type="eggNOG" id="ENOG502QU1J">
    <property type="taxonomic scope" value="Eukaryota"/>
</dbReference>
<evidence type="ECO:0000256" key="4">
    <source>
        <dbReference type="ARBA" id="ARBA00023129"/>
    </source>
</evidence>
<dbReference type="InterPro" id="IPR006044">
    <property type="entry name" value="11S_seedstore_pln"/>
</dbReference>
<feature type="region of interest" description="Disordered" evidence="6">
    <location>
        <begin position="236"/>
        <end position="273"/>
    </location>
</feature>
<evidence type="ECO:0000256" key="7">
    <source>
        <dbReference type="SAM" id="SignalP"/>
    </source>
</evidence>
<evidence type="ECO:0000256" key="1">
    <source>
        <dbReference type="ARBA" id="ARBA00007178"/>
    </source>
</evidence>
<dbReference type="InterPro" id="IPR050253">
    <property type="entry name" value="Seed_Storage-Functional"/>
</dbReference>
<evidence type="ECO:0000256" key="2">
    <source>
        <dbReference type="ARBA" id="ARBA00022729"/>
    </source>
</evidence>
<dbReference type="STRING" id="3641.A0A061DWR3"/>
<dbReference type="HOGENOM" id="CLU_026341_2_0_1"/>
<feature type="chain" id="PRO_5001596769" evidence="7">
    <location>
        <begin position="23"/>
        <end position="508"/>
    </location>
</feature>
<organism evidence="9 10">
    <name type="scientific">Theobroma cacao</name>
    <name type="common">Cacao</name>
    <name type="synonym">Cocoa</name>
    <dbReference type="NCBI Taxonomy" id="3641"/>
    <lineage>
        <taxon>Eukaryota</taxon>
        <taxon>Viridiplantae</taxon>
        <taxon>Streptophyta</taxon>
        <taxon>Embryophyta</taxon>
        <taxon>Tracheophyta</taxon>
        <taxon>Spermatophyta</taxon>
        <taxon>Magnoliopsida</taxon>
        <taxon>eudicotyledons</taxon>
        <taxon>Gunneridae</taxon>
        <taxon>Pentapetalae</taxon>
        <taxon>rosids</taxon>
        <taxon>malvids</taxon>
        <taxon>Malvales</taxon>
        <taxon>Malvaceae</taxon>
        <taxon>Byttnerioideae</taxon>
        <taxon>Theobroma</taxon>
    </lineage>
</organism>
<evidence type="ECO:0000256" key="5">
    <source>
        <dbReference type="ARBA" id="ARBA00023157"/>
    </source>
</evidence>
<dbReference type="EMBL" id="CM001879">
    <property type="protein sequence ID" value="EOX94453.1"/>
    <property type="molecule type" value="Genomic_DNA"/>
</dbReference>
<protein>
    <submittedName>
        <fullName evidence="9">Legumin A, putative</fullName>
    </submittedName>
</protein>
<keyword evidence="10" id="KW-1185">Reference proteome</keyword>
<evidence type="ECO:0000313" key="9">
    <source>
        <dbReference type="EMBL" id="EOX94453.1"/>
    </source>
</evidence>
<name>A0A061DWR3_THECC</name>
<dbReference type="AlphaFoldDB" id="A0A061DWR3"/>
<dbReference type="Proteomes" id="UP000026915">
    <property type="component" value="Chromosome 1"/>
</dbReference>
<dbReference type="CDD" id="cd02243">
    <property type="entry name" value="cupin_11S_legumin_C"/>
    <property type="match status" value="1"/>
</dbReference>
<keyword evidence="4" id="KW-0708">Seed storage protein</keyword>
<dbReference type="SUPFAM" id="SSF51182">
    <property type="entry name" value="RmlC-like cupins"/>
    <property type="match status" value="1"/>
</dbReference>
<dbReference type="FunFam" id="2.60.120.10:FF:000073">
    <property type="entry name" value="Glycinin G1"/>
    <property type="match status" value="1"/>
</dbReference>
<dbReference type="Gene3D" id="2.60.120.10">
    <property type="entry name" value="Jelly Rolls"/>
    <property type="match status" value="3"/>
</dbReference>
<dbReference type="Gramene" id="EOX94453">
    <property type="protein sequence ID" value="EOX94453"/>
    <property type="gene ID" value="TCM_004032"/>
</dbReference>
<comment type="similarity">
    <text evidence="1">Belongs to the 11S seed storage protein (globulins) family.</text>
</comment>
<dbReference type="PANTHER" id="PTHR31189">
    <property type="entry name" value="OS03G0336100 PROTEIN-RELATED"/>
    <property type="match status" value="1"/>
</dbReference>
<dbReference type="Pfam" id="PF00190">
    <property type="entry name" value="Cupin_1"/>
    <property type="match status" value="2"/>
</dbReference>
<feature type="signal peptide" evidence="7">
    <location>
        <begin position="1"/>
        <end position="22"/>
    </location>
</feature>
<dbReference type="CDD" id="cd02242">
    <property type="entry name" value="cupin_11S_legumin_N"/>
    <property type="match status" value="1"/>
</dbReference>
<evidence type="ECO:0000259" key="8">
    <source>
        <dbReference type="SMART" id="SM00835"/>
    </source>
</evidence>
<accession>A0A061DWR3</accession>
<dbReference type="InParanoid" id="A0A061DWR3"/>
<gene>
    <name evidence="9" type="ORF">TCM_004032</name>
</gene>
<keyword evidence="3" id="KW-0758">Storage protein</keyword>
<dbReference type="PRINTS" id="PR00439">
    <property type="entry name" value="11SGLOBULIN"/>
</dbReference>
<keyword evidence="2 7" id="KW-0732">Signal</keyword>
<feature type="region of interest" description="Disordered" evidence="6">
    <location>
        <begin position="287"/>
        <end position="319"/>
    </location>
</feature>
<proteinExistence type="inferred from homology"/>
<sequence length="508" mass="58059">MPNPSLLSRSLTLLLLFHGCLARSSQSWQFQSECQINRLDTIEPVTRIKSEAGVTEWWNPKNKQLKCAGMAVMRHIVEPDGLVLPSVTNAPQLLYAVQDKYKAYSMGSGIQGTVMPGCPETFQDSQQSQHGQSLSFQDQHQKIRRFREGDVLALAAGVVHWSYNGVNQSVITVNLFDTGNSANQLDMNPRVTIYVYLFLQQIINLQSKFFLTLSSCWVSSVCYRFHLAGKPEEDQKKLRQLQQQQQQQGSSSEEEEEDEDNRKKKLQDDQGKRGTIVKVKSRLQVIKPPRMEQEEHEERQQEREQQQGGRGSSQRDNGLDETFYTMRIKENIADPEHAHIFNPQAGRISTLNSFNLPILRYHGLSAERDALYNVKIWVQKAGLIPQWSMNAHRIFYMLRGHARVQVVNQNGDAVFDDYLEKGQLLTVPQNFAFKKPAGSEGAEWVCFYTNDNAMNTLLAGRLSAMRAIPEEVVAVSYQISRKEAKRVKYSNQNNYFFTSSRSERRAEA</sequence>
<dbReference type="GO" id="GO:0045735">
    <property type="term" value="F:nutrient reservoir activity"/>
    <property type="evidence" value="ECO:0007669"/>
    <property type="project" value="UniProtKB-KW"/>
</dbReference>
<feature type="compositionally biased region" description="Low complexity" evidence="6">
    <location>
        <begin position="240"/>
        <end position="251"/>
    </location>
</feature>
<feature type="domain" description="Cupin type-1" evidence="8">
    <location>
        <begin position="37"/>
        <end position="194"/>
    </location>
</feature>
<dbReference type="OMA" id="GEQFEWI"/>
<dbReference type="InterPro" id="IPR014710">
    <property type="entry name" value="RmlC-like_jellyroll"/>
</dbReference>
<evidence type="ECO:0000256" key="3">
    <source>
        <dbReference type="ARBA" id="ARBA00022761"/>
    </source>
</evidence>
<dbReference type="FunCoup" id="A0A061DWR3">
    <property type="interactions" value="317"/>
</dbReference>
<feature type="compositionally biased region" description="Basic and acidic residues" evidence="6">
    <location>
        <begin position="289"/>
        <end position="305"/>
    </location>
</feature>